<dbReference type="InterPro" id="IPR027073">
    <property type="entry name" value="5_3_exoribonuclease"/>
</dbReference>
<gene>
    <name evidence="3" type="primary">LOC110417185</name>
</gene>
<dbReference type="Pfam" id="PF17846">
    <property type="entry name" value="XRN_M"/>
    <property type="match status" value="1"/>
</dbReference>
<name>A0A6J1AE29_9ROSI</name>
<organism evidence="2 3">
    <name type="scientific">Herrania umbratica</name>
    <dbReference type="NCBI Taxonomy" id="108875"/>
    <lineage>
        <taxon>Eukaryota</taxon>
        <taxon>Viridiplantae</taxon>
        <taxon>Streptophyta</taxon>
        <taxon>Embryophyta</taxon>
        <taxon>Tracheophyta</taxon>
        <taxon>Spermatophyta</taxon>
        <taxon>Magnoliopsida</taxon>
        <taxon>eudicotyledons</taxon>
        <taxon>Gunneridae</taxon>
        <taxon>Pentapetalae</taxon>
        <taxon>rosids</taxon>
        <taxon>malvids</taxon>
        <taxon>Malvales</taxon>
        <taxon>Malvaceae</taxon>
        <taxon>Byttnerioideae</taxon>
        <taxon>Herrania</taxon>
    </lineage>
</organism>
<dbReference type="GO" id="GO:0003723">
    <property type="term" value="F:RNA binding"/>
    <property type="evidence" value="ECO:0007669"/>
    <property type="project" value="TreeGrafter"/>
</dbReference>
<reference evidence="3" key="1">
    <citation type="submission" date="2025-08" db="UniProtKB">
        <authorList>
            <consortium name="RefSeq"/>
        </authorList>
    </citation>
    <scope>IDENTIFICATION</scope>
    <source>
        <tissue evidence="3">Leaf</tissue>
    </source>
</reference>
<dbReference type="Proteomes" id="UP000504621">
    <property type="component" value="Unplaced"/>
</dbReference>
<dbReference type="GO" id="GO:0005634">
    <property type="term" value="C:nucleus"/>
    <property type="evidence" value="ECO:0007669"/>
    <property type="project" value="TreeGrafter"/>
</dbReference>
<evidence type="ECO:0000259" key="1">
    <source>
        <dbReference type="Pfam" id="PF17846"/>
    </source>
</evidence>
<evidence type="ECO:0000313" key="3">
    <source>
        <dbReference type="RefSeq" id="XP_021285090.1"/>
    </source>
</evidence>
<dbReference type="PANTHER" id="PTHR12341">
    <property type="entry name" value="5'-&gt;3' EXORIBONUCLEASE"/>
    <property type="match status" value="1"/>
</dbReference>
<accession>A0A6J1AE29</accession>
<dbReference type="GeneID" id="110417185"/>
<sequence>MNGKRYSWQGIAKLPFIDEERLLAEVAKVEHTLTEEEARRNSIMCDMLFVAASHRLSEQIFSLDNRCRHLTEKERIEVKEEVKPDLRFVLSANLDCG</sequence>
<dbReference type="GO" id="GO:0004534">
    <property type="term" value="F:5'-3' RNA exonuclease activity"/>
    <property type="evidence" value="ECO:0007669"/>
    <property type="project" value="TreeGrafter"/>
</dbReference>
<feature type="domain" description="Xrn1 helical" evidence="1">
    <location>
        <begin position="1"/>
        <end position="77"/>
    </location>
</feature>
<dbReference type="RefSeq" id="XP_021285090.1">
    <property type="nucleotide sequence ID" value="XM_021429415.1"/>
</dbReference>
<dbReference type="Gene3D" id="1.25.40.1050">
    <property type="match status" value="1"/>
</dbReference>
<dbReference type="AlphaFoldDB" id="A0A6J1AE29"/>
<dbReference type="InterPro" id="IPR041412">
    <property type="entry name" value="Xrn1_helical"/>
</dbReference>
<dbReference type="GO" id="GO:0000956">
    <property type="term" value="P:nuclear-transcribed mRNA catabolic process"/>
    <property type="evidence" value="ECO:0007669"/>
    <property type="project" value="TreeGrafter"/>
</dbReference>
<proteinExistence type="predicted"/>
<dbReference type="PANTHER" id="PTHR12341:SF41">
    <property type="entry name" value="5'-3' EXORIBONUCLEASE 2"/>
    <property type="match status" value="1"/>
</dbReference>
<evidence type="ECO:0000313" key="2">
    <source>
        <dbReference type="Proteomes" id="UP000504621"/>
    </source>
</evidence>
<protein>
    <submittedName>
        <fullName evidence="3">5'-3' exoribonuclease 3-like</fullName>
    </submittedName>
</protein>
<dbReference type="OrthoDB" id="976623at2759"/>
<keyword evidence="2" id="KW-1185">Reference proteome</keyword>